<gene>
    <name evidence="1" type="ORF">WICPIJ_003992</name>
</gene>
<proteinExistence type="predicted"/>
<organism evidence="1 2">
    <name type="scientific">Wickerhamomyces pijperi</name>
    <name type="common">Yeast</name>
    <name type="synonym">Pichia pijperi</name>
    <dbReference type="NCBI Taxonomy" id="599730"/>
    <lineage>
        <taxon>Eukaryota</taxon>
        <taxon>Fungi</taxon>
        <taxon>Dikarya</taxon>
        <taxon>Ascomycota</taxon>
        <taxon>Saccharomycotina</taxon>
        <taxon>Saccharomycetes</taxon>
        <taxon>Phaffomycetales</taxon>
        <taxon>Wickerhamomycetaceae</taxon>
        <taxon>Wickerhamomyces</taxon>
    </lineage>
</organism>
<reference evidence="1" key="1">
    <citation type="journal article" date="2021" name="Open Biol.">
        <title>Shared evolutionary footprints suggest mitochondrial oxidative damage underlies multiple complex I losses in fungi.</title>
        <authorList>
            <person name="Schikora-Tamarit M.A."/>
            <person name="Marcet-Houben M."/>
            <person name="Nosek J."/>
            <person name="Gabaldon T."/>
        </authorList>
    </citation>
    <scope>NUCLEOTIDE SEQUENCE</scope>
    <source>
        <strain evidence="1">CBS2887</strain>
    </source>
</reference>
<name>A0A9P8TNC7_WICPI</name>
<dbReference type="AlphaFoldDB" id="A0A9P8TNC7"/>
<dbReference type="EMBL" id="JAEUBG010002190">
    <property type="protein sequence ID" value="KAH3685055.1"/>
    <property type="molecule type" value="Genomic_DNA"/>
</dbReference>
<evidence type="ECO:0000313" key="1">
    <source>
        <dbReference type="EMBL" id="KAH3685055.1"/>
    </source>
</evidence>
<keyword evidence="2" id="KW-1185">Reference proteome</keyword>
<comment type="caution">
    <text evidence="1">The sequence shown here is derived from an EMBL/GenBank/DDBJ whole genome shotgun (WGS) entry which is preliminary data.</text>
</comment>
<evidence type="ECO:0000313" key="2">
    <source>
        <dbReference type="Proteomes" id="UP000774326"/>
    </source>
</evidence>
<reference evidence="1" key="2">
    <citation type="submission" date="2021-01" db="EMBL/GenBank/DDBJ databases">
        <authorList>
            <person name="Schikora-Tamarit M.A."/>
        </authorList>
    </citation>
    <scope>NUCLEOTIDE SEQUENCE</scope>
    <source>
        <strain evidence="1">CBS2887</strain>
    </source>
</reference>
<protein>
    <submittedName>
        <fullName evidence="1">Uncharacterized protein</fullName>
    </submittedName>
</protein>
<sequence>MIKVLPCSMTTLISSPIFGGAKKALVGRTDKSPYCSLILRKSSYTLGNMLYEAMSHSEILLNLEDKSSSIFLKSKGANSKPGLTSNFLLLPLKTSDLKGSGNPPNHELGQITNNLGSWSDLNQITKQQVGFAQIGQLTTWDFMLVNFRVWTLQVGFEARVQQSHLGPVGVHLSNVVDIDTGLDIGAVQRGQKSRDRRLRGQTGQRVGGDIDNIGTGFSTGSHRGNTGTSGVMGVDVDWQVWVLGSDGTDQQLGGLWLQSTSHVLDTQDVGTSLDDLLGDVQVVVQVVLLAWLQHVTGVTDSGLDNTASLLDSLDTNLQLFQVVQSVKHSEDINTVVLGHLDEMVNGVVWQRGVG</sequence>
<accession>A0A9P8TNC7</accession>
<dbReference type="Proteomes" id="UP000774326">
    <property type="component" value="Unassembled WGS sequence"/>
</dbReference>